<evidence type="ECO:0000256" key="4">
    <source>
        <dbReference type="ARBA" id="ARBA00022813"/>
    </source>
</evidence>
<keyword evidence="10" id="KW-0670">Pyruvate</keyword>
<organism evidence="11 12">
    <name type="scientific">Enterococcus ureasiticus</name>
    <dbReference type="NCBI Taxonomy" id="903984"/>
    <lineage>
        <taxon>Bacteria</taxon>
        <taxon>Bacillati</taxon>
        <taxon>Bacillota</taxon>
        <taxon>Bacilli</taxon>
        <taxon>Lactobacillales</taxon>
        <taxon>Enterococcaceae</taxon>
        <taxon>Enterococcus</taxon>
    </lineage>
</organism>
<sequence length="130" mass="14456">MVGVPVLANNSKQHDFSGTHVFAEFYGVNIPLFNQNELENIISQACLAGDAHVIKQEAAEFANGGYTLFALLKESHLAIHTYPEHQSIFIDVFTCGKADSKKVVEKLAEYYQPSSLDLQTVKRGIRNEND</sequence>
<evidence type="ECO:0000256" key="1">
    <source>
        <dbReference type="ARBA" id="ARBA00001928"/>
    </source>
</evidence>
<dbReference type="SUPFAM" id="SSF56276">
    <property type="entry name" value="S-adenosylmethionine decarboxylase"/>
    <property type="match status" value="1"/>
</dbReference>
<comment type="caution">
    <text evidence="11">The sequence shown here is derived from an EMBL/GenBank/DDBJ whole genome shotgun (WGS) entry which is preliminary data.</text>
</comment>
<keyword evidence="6" id="KW-0620">Polyamine biosynthesis</keyword>
<evidence type="ECO:0000256" key="3">
    <source>
        <dbReference type="ARBA" id="ARBA00022793"/>
    </source>
</evidence>
<dbReference type="InterPro" id="IPR017716">
    <property type="entry name" value="S-AdoMet_deCOase_pro-enz"/>
</dbReference>
<keyword evidence="9" id="KW-0704">Schiff base</keyword>
<dbReference type="STRING" id="903984.BCR21_14065"/>
<evidence type="ECO:0000256" key="2">
    <source>
        <dbReference type="ARBA" id="ARBA00022691"/>
    </source>
</evidence>
<dbReference type="InterPro" id="IPR016067">
    <property type="entry name" value="S-AdoMet_deCO2ase_core"/>
</dbReference>
<evidence type="ECO:0000256" key="8">
    <source>
        <dbReference type="ARBA" id="ARBA00023239"/>
    </source>
</evidence>
<evidence type="ECO:0000313" key="12">
    <source>
        <dbReference type="Proteomes" id="UP000094068"/>
    </source>
</evidence>
<comment type="cofactor">
    <cofactor evidence="1">
        <name>pyruvate</name>
        <dbReference type="ChEBI" id="CHEBI:15361"/>
    </cofactor>
</comment>
<gene>
    <name evidence="11" type="ORF">BCR21_14065</name>
</gene>
<accession>A0A1E5GAK4</accession>
<dbReference type="Gene3D" id="3.60.90.10">
    <property type="entry name" value="S-adenosylmethionine decarboxylase"/>
    <property type="match status" value="1"/>
</dbReference>
<reference evidence="12" key="1">
    <citation type="submission" date="2016-09" db="EMBL/GenBank/DDBJ databases">
        <authorList>
            <person name="Gulvik C.A."/>
        </authorList>
    </citation>
    <scope>NUCLEOTIDE SEQUENCE [LARGE SCALE GENOMIC DNA]</scope>
    <source>
        <strain evidence="12">DSM 23328</strain>
    </source>
</reference>
<keyword evidence="3" id="KW-0210">Decarboxylase</keyword>
<evidence type="ECO:0000256" key="10">
    <source>
        <dbReference type="ARBA" id="ARBA00023317"/>
    </source>
</evidence>
<dbReference type="NCBIfam" id="TIGR03330">
    <property type="entry name" value="SAM_DCase_Bsu"/>
    <property type="match status" value="1"/>
</dbReference>
<keyword evidence="8" id="KW-0456">Lyase</keyword>
<dbReference type="PANTHER" id="PTHR33866:SF2">
    <property type="entry name" value="S-ADENOSYLMETHIONINE DECARBOXYLASE PROENZYME"/>
    <property type="match status" value="1"/>
</dbReference>
<dbReference type="GO" id="GO:0005829">
    <property type="term" value="C:cytosol"/>
    <property type="evidence" value="ECO:0007669"/>
    <property type="project" value="TreeGrafter"/>
</dbReference>
<evidence type="ECO:0000256" key="9">
    <source>
        <dbReference type="ARBA" id="ARBA00023270"/>
    </source>
</evidence>
<dbReference type="InterPro" id="IPR003826">
    <property type="entry name" value="AdoMetDC_fam_prok"/>
</dbReference>
<dbReference type="AlphaFoldDB" id="A0A1E5GAK4"/>
<evidence type="ECO:0000313" key="11">
    <source>
        <dbReference type="EMBL" id="OEG09734.1"/>
    </source>
</evidence>
<dbReference type="EMBL" id="MIJZ01000016">
    <property type="protein sequence ID" value="OEG09734.1"/>
    <property type="molecule type" value="Genomic_DNA"/>
</dbReference>
<evidence type="ECO:0000256" key="5">
    <source>
        <dbReference type="ARBA" id="ARBA00023066"/>
    </source>
</evidence>
<keyword evidence="12" id="KW-1185">Reference proteome</keyword>
<evidence type="ECO:0000256" key="6">
    <source>
        <dbReference type="ARBA" id="ARBA00023115"/>
    </source>
</evidence>
<proteinExistence type="predicted"/>
<evidence type="ECO:0000256" key="7">
    <source>
        <dbReference type="ARBA" id="ARBA00023145"/>
    </source>
</evidence>
<name>A0A1E5GAK4_9ENTE</name>
<keyword evidence="2" id="KW-0949">S-adenosyl-L-methionine</keyword>
<dbReference type="Proteomes" id="UP000094068">
    <property type="component" value="Unassembled WGS sequence"/>
</dbReference>
<dbReference type="PANTHER" id="PTHR33866">
    <property type="entry name" value="S-ADENOSYLMETHIONINE DECARBOXYLASE PROENZYME"/>
    <property type="match status" value="1"/>
</dbReference>
<dbReference type="GO" id="GO:0008295">
    <property type="term" value="P:spermidine biosynthetic process"/>
    <property type="evidence" value="ECO:0007669"/>
    <property type="project" value="UniProtKB-KW"/>
</dbReference>
<keyword evidence="7" id="KW-0865">Zymogen</keyword>
<dbReference type="GO" id="GO:0004014">
    <property type="term" value="F:adenosylmethionine decarboxylase activity"/>
    <property type="evidence" value="ECO:0007669"/>
    <property type="project" value="InterPro"/>
</dbReference>
<dbReference type="Pfam" id="PF02675">
    <property type="entry name" value="AdoMet_dc"/>
    <property type="match status" value="1"/>
</dbReference>
<protein>
    <submittedName>
        <fullName evidence="11">S-adenosylmethionine decarboxylase proenzyme</fullName>
    </submittedName>
</protein>
<keyword evidence="4" id="KW-0068">Autocatalytic cleavage</keyword>
<keyword evidence="5" id="KW-0745">Spermidine biosynthesis</keyword>